<gene>
    <name evidence="1" type="ORF">A3844_25720</name>
</gene>
<dbReference type="InterPro" id="IPR009057">
    <property type="entry name" value="Homeodomain-like_sf"/>
</dbReference>
<evidence type="ECO:0008006" key="3">
    <source>
        <dbReference type="Google" id="ProtNLM"/>
    </source>
</evidence>
<organism evidence="1 2">
    <name type="scientific">Paenibacillus helianthi</name>
    <dbReference type="NCBI Taxonomy" id="1349432"/>
    <lineage>
        <taxon>Bacteria</taxon>
        <taxon>Bacillati</taxon>
        <taxon>Bacillota</taxon>
        <taxon>Bacilli</taxon>
        <taxon>Bacillales</taxon>
        <taxon>Paenibacillaceae</taxon>
        <taxon>Paenibacillus</taxon>
    </lineage>
</organism>
<dbReference type="SUPFAM" id="SSF46689">
    <property type="entry name" value="Homeodomain-like"/>
    <property type="match status" value="1"/>
</dbReference>
<dbReference type="EMBL" id="LVWI01000076">
    <property type="protein sequence ID" value="OKP81568.1"/>
    <property type="molecule type" value="Genomic_DNA"/>
</dbReference>
<dbReference type="Proteomes" id="UP000186058">
    <property type="component" value="Unassembled WGS sequence"/>
</dbReference>
<accession>A0ABX3EI56</accession>
<sequence>MENFGVREKKAALLRVSILEEMLRLLQTKSINDLTLEELCSNINTTKVTFFKNFSYKEQVLDYFICKWLYDRSFDIHHKKYQGEAGLYKVFQSICDDTVPGKKIMISLIQYYSKLTEKPPAIEPSPYEYYLFNKEAFDQKVEPLSLQQVFMYHLSEIKTIHPSQYNEFVSQLFALMYGVPIQTHIMELDDMYPFYEAGIKRIVGEQCPPVTPL</sequence>
<comment type="caution">
    <text evidence="1">The sequence shown here is derived from an EMBL/GenBank/DDBJ whole genome shotgun (WGS) entry which is preliminary data.</text>
</comment>
<dbReference type="Gene3D" id="1.10.357.10">
    <property type="entry name" value="Tetracycline Repressor, domain 2"/>
    <property type="match status" value="1"/>
</dbReference>
<proteinExistence type="predicted"/>
<evidence type="ECO:0000313" key="1">
    <source>
        <dbReference type="EMBL" id="OKP81568.1"/>
    </source>
</evidence>
<evidence type="ECO:0000313" key="2">
    <source>
        <dbReference type="Proteomes" id="UP000186058"/>
    </source>
</evidence>
<reference evidence="1 2" key="1">
    <citation type="submission" date="2016-03" db="EMBL/GenBank/DDBJ databases">
        <authorList>
            <person name="Sant'Anna F.H."/>
            <person name="Ambrosini A."/>
            <person name="Souza R."/>
            <person name="Bach E."/>
            <person name="Fernandes G."/>
            <person name="Balsanelli E."/>
            <person name="Baura V.A."/>
            <person name="Souza E.M."/>
            <person name="Passaglia L."/>
        </authorList>
    </citation>
    <scope>NUCLEOTIDE SEQUENCE [LARGE SCALE GENOMIC DNA]</scope>
    <source>
        <strain evidence="1 2">P26E</strain>
    </source>
</reference>
<dbReference type="RefSeq" id="WP_074109007.1">
    <property type="nucleotide sequence ID" value="NZ_LVWI01000076.1"/>
</dbReference>
<name>A0ABX3EI56_9BACL</name>
<protein>
    <recommendedName>
        <fullName evidence="3">TetR/AcrR family transcriptional regulator</fullName>
    </recommendedName>
</protein>
<keyword evidence="2" id="KW-1185">Reference proteome</keyword>